<feature type="transmembrane region" description="Helical" evidence="6">
    <location>
        <begin position="275"/>
        <end position="293"/>
    </location>
</feature>
<dbReference type="EMBL" id="DQSV01000055">
    <property type="protein sequence ID" value="HIP17229.1"/>
    <property type="molecule type" value="Genomic_DNA"/>
</dbReference>
<dbReference type="PANTHER" id="PTHR42703">
    <property type="entry name" value="NADH DEHYDROGENASE"/>
    <property type="match status" value="1"/>
</dbReference>
<feature type="transmembrane region" description="Helical" evidence="6">
    <location>
        <begin position="7"/>
        <end position="25"/>
    </location>
</feature>
<evidence type="ECO:0000256" key="2">
    <source>
        <dbReference type="ARBA" id="ARBA00022475"/>
    </source>
</evidence>
<feature type="transmembrane region" description="Helical" evidence="6">
    <location>
        <begin position="246"/>
        <end position="269"/>
    </location>
</feature>
<evidence type="ECO:0000256" key="3">
    <source>
        <dbReference type="ARBA" id="ARBA00022692"/>
    </source>
</evidence>
<feature type="transmembrane region" description="Helical" evidence="6">
    <location>
        <begin position="108"/>
        <end position="126"/>
    </location>
</feature>
<dbReference type="Proteomes" id="UP000605144">
    <property type="component" value="Unassembled WGS sequence"/>
</dbReference>
<organism evidence="8 9">
    <name type="scientific">Methanothermococcus okinawensis</name>
    <dbReference type="NCBI Taxonomy" id="155863"/>
    <lineage>
        <taxon>Archaea</taxon>
        <taxon>Methanobacteriati</taxon>
        <taxon>Methanobacteriota</taxon>
        <taxon>Methanomada group</taxon>
        <taxon>Methanococci</taxon>
        <taxon>Methanococcales</taxon>
        <taxon>Methanococcaceae</taxon>
        <taxon>Methanothermococcus</taxon>
    </lineage>
</organism>
<feature type="transmembrane region" description="Helical" evidence="6">
    <location>
        <begin position="204"/>
        <end position="225"/>
    </location>
</feature>
<keyword evidence="3 6" id="KW-0812">Transmembrane</keyword>
<dbReference type="GO" id="GO:0005886">
    <property type="term" value="C:plasma membrane"/>
    <property type="evidence" value="ECO:0007669"/>
    <property type="project" value="UniProtKB-SubCell"/>
</dbReference>
<feature type="transmembrane region" description="Helical" evidence="6">
    <location>
        <begin position="83"/>
        <end position="101"/>
    </location>
</feature>
<dbReference type="Pfam" id="PF00361">
    <property type="entry name" value="Proton_antipo_M"/>
    <property type="match status" value="1"/>
</dbReference>
<comment type="subcellular location">
    <subcellularLocation>
        <location evidence="1">Cell membrane</location>
        <topology evidence="1">Multi-pass membrane protein</topology>
    </subcellularLocation>
</comment>
<protein>
    <submittedName>
        <fullName evidence="8">Energy conserving hydrogenase EhbF</fullName>
    </submittedName>
</protein>
<evidence type="ECO:0000256" key="1">
    <source>
        <dbReference type="ARBA" id="ARBA00004651"/>
    </source>
</evidence>
<dbReference type="AlphaFoldDB" id="A0A833DQA6"/>
<keyword evidence="2" id="KW-1003">Cell membrane</keyword>
<evidence type="ECO:0000313" key="8">
    <source>
        <dbReference type="EMBL" id="HIP17229.1"/>
    </source>
</evidence>
<reference evidence="8" key="1">
    <citation type="journal article" date="2020" name="ISME J.">
        <title>Gammaproteobacteria mediating utilization of methyl-, sulfur- and petroleum organic compounds in deep ocean hydrothermal plumes.</title>
        <authorList>
            <person name="Zhou Z."/>
            <person name="Liu Y."/>
            <person name="Pan J."/>
            <person name="Cron B.R."/>
            <person name="Toner B.M."/>
            <person name="Anantharaman K."/>
            <person name="Breier J.A."/>
            <person name="Dick G.J."/>
            <person name="Li M."/>
        </authorList>
    </citation>
    <scope>NUCLEOTIDE SEQUENCE</scope>
    <source>
        <strain evidence="8">SZUA-1385</strain>
    </source>
</reference>
<feature type="transmembrane region" description="Helical" evidence="6">
    <location>
        <begin position="407"/>
        <end position="430"/>
    </location>
</feature>
<feature type="transmembrane region" description="Helical" evidence="6">
    <location>
        <begin position="450"/>
        <end position="468"/>
    </location>
</feature>
<evidence type="ECO:0000313" key="9">
    <source>
        <dbReference type="Proteomes" id="UP000605144"/>
    </source>
</evidence>
<feature type="transmembrane region" description="Helical" evidence="6">
    <location>
        <begin position="335"/>
        <end position="351"/>
    </location>
</feature>
<comment type="caution">
    <text evidence="8">The sequence shown here is derived from an EMBL/GenBank/DDBJ whole genome shotgun (WGS) entry which is preliminary data.</text>
</comment>
<dbReference type="PANTHER" id="PTHR42703:SF1">
    <property type="entry name" value="NA(+)_H(+) ANTIPORTER SUBUNIT D1"/>
    <property type="match status" value="1"/>
</dbReference>
<feature type="domain" description="NADH:quinone oxidoreductase/Mrp antiporter transmembrane" evidence="7">
    <location>
        <begin position="126"/>
        <end position="413"/>
    </location>
</feature>
<dbReference type="NCBIfam" id="NF004920">
    <property type="entry name" value="PRK06277.1"/>
    <property type="match status" value="1"/>
</dbReference>
<evidence type="ECO:0000259" key="7">
    <source>
        <dbReference type="Pfam" id="PF00361"/>
    </source>
</evidence>
<evidence type="ECO:0000256" key="4">
    <source>
        <dbReference type="ARBA" id="ARBA00022989"/>
    </source>
</evidence>
<dbReference type="GO" id="GO:0042773">
    <property type="term" value="P:ATP synthesis coupled electron transport"/>
    <property type="evidence" value="ECO:0007669"/>
    <property type="project" value="InterPro"/>
</dbReference>
<dbReference type="InterPro" id="IPR003918">
    <property type="entry name" value="NADH_UbQ_OxRdtase"/>
</dbReference>
<feature type="transmembrane region" description="Helical" evidence="6">
    <location>
        <begin position="363"/>
        <end position="387"/>
    </location>
</feature>
<dbReference type="PRINTS" id="PR01437">
    <property type="entry name" value="NUOXDRDTASE4"/>
</dbReference>
<dbReference type="InterPro" id="IPR001750">
    <property type="entry name" value="ND/Mrp_TM"/>
</dbReference>
<dbReference type="InterPro" id="IPR050586">
    <property type="entry name" value="CPA3_Na-H_Antiporter_D"/>
</dbReference>
<evidence type="ECO:0000256" key="6">
    <source>
        <dbReference type="SAM" id="Phobius"/>
    </source>
</evidence>
<evidence type="ECO:0000256" key="5">
    <source>
        <dbReference type="ARBA" id="ARBA00023136"/>
    </source>
</evidence>
<gene>
    <name evidence="8" type="primary">ehbF</name>
    <name evidence="8" type="ORF">EYG76_02860</name>
</gene>
<feature type="transmembrane region" description="Helical" evidence="6">
    <location>
        <begin position="132"/>
        <end position="150"/>
    </location>
</feature>
<accession>A0A833DQA6</accession>
<proteinExistence type="predicted"/>
<feature type="transmembrane region" description="Helical" evidence="6">
    <location>
        <begin position="305"/>
        <end position="329"/>
    </location>
</feature>
<name>A0A833DQA6_9EURY</name>
<dbReference type="GO" id="GO:0008137">
    <property type="term" value="F:NADH dehydrogenase (ubiquinone) activity"/>
    <property type="evidence" value="ECO:0007669"/>
    <property type="project" value="InterPro"/>
</dbReference>
<keyword evidence="4 6" id="KW-1133">Transmembrane helix</keyword>
<feature type="transmembrane region" description="Helical" evidence="6">
    <location>
        <begin position="31"/>
        <end position="49"/>
    </location>
</feature>
<keyword evidence="5 6" id="KW-0472">Membrane</keyword>
<feature type="transmembrane region" description="Helical" evidence="6">
    <location>
        <begin position="162"/>
        <end position="184"/>
    </location>
</feature>
<sequence>MVKKMDNFLPLIVVFPLIMSIIFSYIYKSKIVRILTFLMALILVVLPFFGTYGTYFFGDHAIALGSTSLTSGIAYVLNPAKNVMVFTLMLIGSLILISATGEKKLNGIFTSLMLMGLASVSAIIMAEDIFNLYVFYEIATITQAGLVIASGTENAYKAAFRYLLIGTMAGSLLLLGIALLLSATGTLNIEDMRNFLANNSATPAIYGGLLMLIIGLGYGGGLPPFHTIKADMYSRARPFVASMLQTYSKFVLIALMIVILKLFGGLPYFNITRGVLIALSIGGMVFGTVMALLQNDYKKLLAYHTISQGGYVAAGLAIGTPLGIVAGIFHGINHAIYKSALFLGAHIVSKAKSSNMAKLGGLLPFMPFVAFMILCAKLATIGIPPLNGFQSKLLLIDAAMKANIPELAIIMILVSIGTFVYMMKAFYLIFLKPCSEEQIEEYKNIKISKYSVFSLAILTVLCILLGIYPDIVVDRIYPFAKDIGINWALNK</sequence>